<evidence type="ECO:0000313" key="2">
    <source>
        <dbReference type="EMBL" id="CZT23491.1"/>
    </source>
</evidence>
<dbReference type="GeneID" id="35604277"/>
<organism evidence="2 3">
    <name type="scientific">Ramularia collo-cygni</name>
    <dbReference type="NCBI Taxonomy" id="112498"/>
    <lineage>
        <taxon>Eukaryota</taxon>
        <taxon>Fungi</taxon>
        <taxon>Dikarya</taxon>
        <taxon>Ascomycota</taxon>
        <taxon>Pezizomycotina</taxon>
        <taxon>Dothideomycetes</taxon>
        <taxon>Dothideomycetidae</taxon>
        <taxon>Mycosphaerellales</taxon>
        <taxon>Mycosphaerellaceae</taxon>
        <taxon>Ramularia</taxon>
    </lineage>
</organism>
<dbReference type="RefSeq" id="XP_023630215.1">
    <property type="nucleotide sequence ID" value="XM_023774447.1"/>
</dbReference>
<evidence type="ECO:0000256" key="1">
    <source>
        <dbReference type="SAM" id="SignalP"/>
    </source>
</evidence>
<feature type="chain" id="PRO_5013944737" evidence="1">
    <location>
        <begin position="22"/>
        <end position="143"/>
    </location>
</feature>
<name>A0A2D3VH28_9PEZI</name>
<keyword evidence="3" id="KW-1185">Reference proteome</keyword>
<gene>
    <name evidence="2" type="ORF">RCC_09205</name>
</gene>
<keyword evidence="1" id="KW-0732">Signal</keyword>
<feature type="signal peptide" evidence="1">
    <location>
        <begin position="1"/>
        <end position="21"/>
    </location>
</feature>
<proteinExistence type="predicted"/>
<protein>
    <submittedName>
        <fullName evidence="2">Uncharacterized protein</fullName>
    </submittedName>
</protein>
<dbReference type="Proteomes" id="UP000225277">
    <property type="component" value="Unassembled WGS sequence"/>
</dbReference>
<dbReference type="AlphaFoldDB" id="A0A2D3VH28"/>
<dbReference type="EMBL" id="FJUY01000017">
    <property type="protein sequence ID" value="CZT23491.1"/>
    <property type="molecule type" value="Genomic_DNA"/>
</dbReference>
<dbReference type="OrthoDB" id="5338121at2759"/>
<evidence type="ECO:0000313" key="3">
    <source>
        <dbReference type="Proteomes" id="UP000225277"/>
    </source>
</evidence>
<accession>A0A2D3VH28</accession>
<reference evidence="2 3" key="1">
    <citation type="submission" date="2016-03" db="EMBL/GenBank/DDBJ databases">
        <authorList>
            <person name="Ploux O."/>
        </authorList>
    </citation>
    <scope>NUCLEOTIDE SEQUENCE [LARGE SCALE GENOMIC DNA]</scope>
    <source>
        <strain evidence="2 3">URUG2</strain>
    </source>
</reference>
<sequence>MVSSKNIISLLIACIAQTSTAGGPSDQCIFTGGLVGLPNSRCAGSDGKEHSDILSCPSQPGAVDIICPRVLSNGLSPPEECKGLIGSGSYCDSWNSDRGGGKEDVQWWCYCINGNFCCGQNAEVAGGQDVVDYFNDVGCNCDG</sequence>